<sequence>MTVPLRTRANLKAAGRQMATEAVAALAAHYATLRPDEMTEALEDRLLAEMAFAMHATAESYRSLGVPAPWIAKFRSTFIRTAGEGCRALGLTLLPAAGSA</sequence>
<proteinExistence type="predicted"/>
<dbReference type="RefSeq" id="WP_147045593.1">
    <property type="nucleotide sequence ID" value="NZ_BJZV01000004.1"/>
</dbReference>
<gene>
    <name evidence="1" type="ORF">MGN01_11240</name>
</gene>
<evidence type="ECO:0000313" key="2">
    <source>
        <dbReference type="Proteomes" id="UP000321750"/>
    </source>
</evidence>
<dbReference type="EMBL" id="BJZV01000004">
    <property type="protein sequence ID" value="GEP09279.1"/>
    <property type="molecule type" value="Genomic_DNA"/>
</dbReference>
<dbReference type="Proteomes" id="UP000321750">
    <property type="component" value="Unassembled WGS sequence"/>
</dbReference>
<reference evidence="1 2" key="1">
    <citation type="submission" date="2019-07" db="EMBL/GenBank/DDBJ databases">
        <title>Whole genome shotgun sequence of Methylobacterium gnaphalii NBRC 107716.</title>
        <authorList>
            <person name="Hosoyama A."/>
            <person name="Uohara A."/>
            <person name="Ohji S."/>
            <person name="Ichikawa N."/>
        </authorList>
    </citation>
    <scope>NUCLEOTIDE SEQUENCE [LARGE SCALE GENOMIC DNA]</scope>
    <source>
        <strain evidence="1 2">NBRC 107716</strain>
    </source>
</reference>
<organism evidence="1 2">
    <name type="scientific">Methylobacterium gnaphalii</name>
    <dbReference type="NCBI Taxonomy" id="1010610"/>
    <lineage>
        <taxon>Bacteria</taxon>
        <taxon>Pseudomonadati</taxon>
        <taxon>Pseudomonadota</taxon>
        <taxon>Alphaproteobacteria</taxon>
        <taxon>Hyphomicrobiales</taxon>
        <taxon>Methylobacteriaceae</taxon>
        <taxon>Methylobacterium</taxon>
    </lineage>
</organism>
<comment type="caution">
    <text evidence="1">The sequence shown here is derived from an EMBL/GenBank/DDBJ whole genome shotgun (WGS) entry which is preliminary data.</text>
</comment>
<keyword evidence="2" id="KW-1185">Reference proteome</keyword>
<dbReference type="AlphaFoldDB" id="A0A512JH27"/>
<evidence type="ECO:0000313" key="1">
    <source>
        <dbReference type="EMBL" id="GEP09279.1"/>
    </source>
</evidence>
<protein>
    <submittedName>
        <fullName evidence="1">Uncharacterized protein</fullName>
    </submittedName>
</protein>
<name>A0A512JH27_9HYPH</name>
<accession>A0A512JH27</accession>